<evidence type="ECO:0000313" key="2">
    <source>
        <dbReference type="Proteomes" id="UP000652198"/>
    </source>
</evidence>
<organism evidence="1 2">
    <name type="scientific">Paraburkholderia solitsugae</name>
    <dbReference type="NCBI Taxonomy" id="2675748"/>
    <lineage>
        <taxon>Bacteria</taxon>
        <taxon>Pseudomonadati</taxon>
        <taxon>Pseudomonadota</taxon>
        <taxon>Betaproteobacteria</taxon>
        <taxon>Burkholderiales</taxon>
        <taxon>Burkholderiaceae</taxon>
        <taxon>Paraburkholderia</taxon>
    </lineage>
</organism>
<dbReference type="RefSeq" id="WP_172318892.1">
    <property type="nucleotide sequence ID" value="NZ_WOEY01000181.1"/>
</dbReference>
<dbReference type="Proteomes" id="UP000652198">
    <property type="component" value="Unassembled WGS sequence"/>
</dbReference>
<accession>A0ABX2C7K8</accession>
<protein>
    <submittedName>
        <fullName evidence="1">Uncharacterized protein</fullName>
    </submittedName>
</protein>
<comment type="caution">
    <text evidence="1">The sequence shown here is derived from an EMBL/GenBank/DDBJ whole genome shotgun (WGS) entry which is preliminary data.</text>
</comment>
<name>A0ABX2C7K8_9BURK</name>
<proteinExistence type="predicted"/>
<evidence type="ECO:0000313" key="1">
    <source>
        <dbReference type="EMBL" id="NPT47892.1"/>
    </source>
</evidence>
<sequence length="86" mass="9270">MKKSEKNRASQAAIFFPQALPIALTPDALKAAKLPAIEGAMTQHYRTPTSEFQIAATSPAFKGWLLAQVDGAHGIDGNVLLLWSSY</sequence>
<reference evidence="1 2" key="1">
    <citation type="submission" date="2019-11" db="EMBL/GenBank/DDBJ databases">
        <title>Metabolism of dissolved organic matter in forest soils.</title>
        <authorList>
            <person name="Cyle K.T."/>
            <person name="Wilhelm R.C."/>
            <person name="Martinez C.E."/>
        </authorList>
    </citation>
    <scope>NUCLEOTIDE SEQUENCE [LARGE SCALE GENOMIC DNA]</scope>
    <source>
        <strain evidence="1 2">1N</strain>
    </source>
</reference>
<dbReference type="EMBL" id="WOEY01000181">
    <property type="protein sequence ID" value="NPT47892.1"/>
    <property type="molecule type" value="Genomic_DNA"/>
</dbReference>
<keyword evidence="2" id="KW-1185">Reference proteome</keyword>
<gene>
    <name evidence="1" type="ORF">GNZ12_42700</name>
</gene>